<dbReference type="InterPro" id="IPR029063">
    <property type="entry name" value="SAM-dependent_MTases_sf"/>
</dbReference>
<evidence type="ECO:0000256" key="2">
    <source>
        <dbReference type="ARBA" id="ARBA00022679"/>
    </source>
</evidence>
<dbReference type="NCBIfam" id="TIGR03438">
    <property type="entry name" value="egtD_ergothio"/>
    <property type="match status" value="1"/>
</dbReference>
<feature type="domain" description="Histidine-specific methyltransferase SAM-dependent" evidence="3">
    <location>
        <begin position="9"/>
        <end position="308"/>
    </location>
</feature>
<dbReference type="EMBL" id="BMYO01000005">
    <property type="protein sequence ID" value="GHD63462.1"/>
    <property type="molecule type" value="Genomic_DNA"/>
</dbReference>
<dbReference type="Gene3D" id="3.40.50.150">
    <property type="entry name" value="Vaccinia Virus protein VP39"/>
    <property type="match status" value="1"/>
</dbReference>
<dbReference type="InterPro" id="IPR051128">
    <property type="entry name" value="EgtD_Methyltrsf_superfamily"/>
</dbReference>
<proteinExistence type="predicted"/>
<gene>
    <name evidence="4" type="ORF">GCM10007350_20840</name>
</gene>
<evidence type="ECO:0000313" key="4">
    <source>
        <dbReference type="EMBL" id="GHD63462.1"/>
    </source>
</evidence>
<evidence type="ECO:0000256" key="1">
    <source>
        <dbReference type="ARBA" id="ARBA00022603"/>
    </source>
</evidence>
<dbReference type="RefSeq" id="WP_189460526.1">
    <property type="nucleotide sequence ID" value="NZ_BMYO01000005.1"/>
</dbReference>
<protein>
    <submittedName>
        <fullName evidence="4">Dimethylhistidine N-methyltransferase</fullName>
    </submittedName>
</protein>
<keyword evidence="5" id="KW-1185">Reference proteome</keyword>
<dbReference type="PANTHER" id="PTHR43397:SF1">
    <property type="entry name" value="ERGOTHIONEINE BIOSYNTHESIS PROTEIN 1"/>
    <property type="match status" value="1"/>
</dbReference>
<dbReference type="PANTHER" id="PTHR43397">
    <property type="entry name" value="ERGOTHIONEINE BIOSYNTHESIS PROTEIN 1"/>
    <property type="match status" value="1"/>
</dbReference>
<dbReference type="InterPro" id="IPR035094">
    <property type="entry name" value="EgtD"/>
</dbReference>
<reference evidence="5" key="1">
    <citation type="journal article" date="2019" name="Int. J. Syst. Evol. Microbiol.">
        <title>The Global Catalogue of Microorganisms (GCM) 10K type strain sequencing project: providing services to taxonomists for standard genome sequencing and annotation.</title>
        <authorList>
            <consortium name="The Broad Institute Genomics Platform"/>
            <consortium name="The Broad Institute Genome Sequencing Center for Infectious Disease"/>
            <person name="Wu L."/>
            <person name="Ma J."/>
        </authorList>
    </citation>
    <scope>NUCLEOTIDE SEQUENCE [LARGE SCALE GENOMIC DNA]</scope>
    <source>
        <strain evidence="5">KCTC 23701</strain>
    </source>
</reference>
<accession>A0ABQ3GZV6</accession>
<name>A0ABQ3GZV6_9NEIS</name>
<evidence type="ECO:0000313" key="5">
    <source>
        <dbReference type="Proteomes" id="UP000604737"/>
    </source>
</evidence>
<dbReference type="Proteomes" id="UP000604737">
    <property type="component" value="Unassembled WGS sequence"/>
</dbReference>
<keyword evidence="2" id="KW-0808">Transferase</keyword>
<sequence length="312" mass="34440">MHDETNRFMTDVISGLSAQPRRLPPKYFYDAIGSALFLDITRLDEYYVTRAELAILQRHAAEIADHVPAGAVLVEFGSGASTKIRMLLDALPQLAGYVPVDISAELLQQEAEELHRDFPALPVWPIAADFTTEFALPAAAGSRAKAGFFPGSTIGNFEPHEAEHFLACAAHTLGPGSAFIIGVDLEKPVETLHAAYNDAAGVTARFNLNMLERMRRELDAQLDPQGFRHHAFYNSAACRIEMHLVATQPQRIRVDGHTFDFETGESIHTENSYKYTQTRFAALAARAGWRVEASWTDPQGLMSVQALRCRAG</sequence>
<evidence type="ECO:0000259" key="3">
    <source>
        <dbReference type="Pfam" id="PF10017"/>
    </source>
</evidence>
<comment type="caution">
    <text evidence="4">The sequence shown here is derived from an EMBL/GenBank/DDBJ whole genome shotgun (WGS) entry which is preliminary data.</text>
</comment>
<keyword evidence="1" id="KW-0489">Methyltransferase</keyword>
<dbReference type="SUPFAM" id="SSF53335">
    <property type="entry name" value="S-adenosyl-L-methionine-dependent methyltransferases"/>
    <property type="match status" value="1"/>
</dbReference>
<dbReference type="Pfam" id="PF10017">
    <property type="entry name" value="Methyltransf_33"/>
    <property type="match status" value="1"/>
</dbReference>
<organism evidence="4 5">
    <name type="scientific">Jeongeupia chitinilytica</name>
    <dbReference type="NCBI Taxonomy" id="1041641"/>
    <lineage>
        <taxon>Bacteria</taxon>
        <taxon>Pseudomonadati</taxon>
        <taxon>Pseudomonadota</taxon>
        <taxon>Betaproteobacteria</taxon>
        <taxon>Neisseriales</taxon>
        <taxon>Chitinibacteraceae</taxon>
        <taxon>Jeongeupia</taxon>
    </lineage>
</organism>
<dbReference type="InterPro" id="IPR017804">
    <property type="entry name" value="MeTrfase_EgtD-like"/>
</dbReference>
<dbReference type="InterPro" id="IPR019257">
    <property type="entry name" value="MeTrfase_dom"/>
</dbReference>
<dbReference type="PIRSF" id="PIRSF018005">
    <property type="entry name" value="UCP018005"/>
    <property type="match status" value="1"/>
</dbReference>